<accession>A2E6Y1</accession>
<dbReference type="VEuPathDB" id="TrichDB:TVAGG3_0492850"/>
<dbReference type="RefSeq" id="XP_001323840.1">
    <property type="nucleotide sequence ID" value="XM_001323805.1"/>
</dbReference>
<organism evidence="10 11">
    <name type="scientific">Trichomonas vaginalis (strain ATCC PRA-98 / G3)</name>
    <dbReference type="NCBI Taxonomy" id="412133"/>
    <lineage>
        <taxon>Eukaryota</taxon>
        <taxon>Metamonada</taxon>
        <taxon>Parabasalia</taxon>
        <taxon>Trichomonadida</taxon>
        <taxon>Trichomonadidae</taxon>
        <taxon>Trichomonas</taxon>
    </lineage>
</organism>
<evidence type="ECO:0000259" key="9">
    <source>
        <dbReference type="PROSITE" id="PS50011"/>
    </source>
</evidence>
<dbReference type="KEGG" id="tva:4769571"/>
<dbReference type="eggNOG" id="KOG0662">
    <property type="taxonomic scope" value="Eukaryota"/>
</dbReference>
<reference evidence="10" key="2">
    <citation type="journal article" date="2007" name="Science">
        <title>Draft genome sequence of the sexually transmitted pathogen Trichomonas vaginalis.</title>
        <authorList>
            <person name="Carlton J.M."/>
            <person name="Hirt R.P."/>
            <person name="Silva J.C."/>
            <person name="Delcher A.L."/>
            <person name="Schatz M."/>
            <person name="Zhao Q."/>
            <person name="Wortman J.R."/>
            <person name="Bidwell S.L."/>
            <person name="Alsmark U.C.M."/>
            <person name="Besteiro S."/>
            <person name="Sicheritz-Ponten T."/>
            <person name="Noel C.J."/>
            <person name="Dacks J.B."/>
            <person name="Foster P.G."/>
            <person name="Simillion C."/>
            <person name="Van de Peer Y."/>
            <person name="Miranda-Saavedra D."/>
            <person name="Barton G.J."/>
            <person name="Westrop G.D."/>
            <person name="Mueller S."/>
            <person name="Dessi D."/>
            <person name="Fiori P.L."/>
            <person name="Ren Q."/>
            <person name="Paulsen I."/>
            <person name="Zhang H."/>
            <person name="Bastida-Corcuera F.D."/>
            <person name="Simoes-Barbosa A."/>
            <person name="Brown M.T."/>
            <person name="Hayes R.D."/>
            <person name="Mukherjee M."/>
            <person name="Okumura C.Y."/>
            <person name="Schneider R."/>
            <person name="Smith A.J."/>
            <person name="Vanacova S."/>
            <person name="Villalvazo M."/>
            <person name="Haas B.J."/>
            <person name="Pertea M."/>
            <person name="Feldblyum T.V."/>
            <person name="Utterback T.R."/>
            <person name="Shu C.L."/>
            <person name="Osoegawa K."/>
            <person name="de Jong P.J."/>
            <person name="Hrdy I."/>
            <person name="Horvathova L."/>
            <person name="Zubacova Z."/>
            <person name="Dolezal P."/>
            <person name="Malik S.B."/>
            <person name="Logsdon J.M. Jr."/>
            <person name="Henze K."/>
            <person name="Gupta A."/>
            <person name="Wang C.C."/>
            <person name="Dunne R.L."/>
            <person name="Upcroft J.A."/>
            <person name="Upcroft P."/>
            <person name="White O."/>
            <person name="Salzberg S.L."/>
            <person name="Tang P."/>
            <person name="Chiu C.-H."/>
            <person name="Lee Y.-S."/>
            <person name="Embley T.M."/>
            <person name="Coombs G.H."/>
            <person name="Mottram J.C."/>
            <person name="Tachezy J."/>
            <person name="Fraser-Liggett C.M."/>
            <person name="Johnson P.J."/>
        </authorList>
    </citation>
    <scope>NUCLEOTIDE SEQUENCE [LARGE SCALE GENOMIC DNA]</scope>
    <source>
        <strain evidence="10">G3</strain>
    </source>
</reference>
<evidence type="ECO:0000256" key="1">
    <source>
        <dbReference type="ARBA" id="ARBA00006485"/>
    </source>
</evidence>
<proteinExistence type="inferred from homology"/>
<keyword evidence="6 7" id="KW-0067">ATP-binding</keyword>
<dbReference type="VEuPathDB" id="TrichDB:TVAG_081890"/>
<sequence length="344" mass="38939">MLRDLCTVVDRVDDRFKHIENIGTGSFGSVTKSLDTKFKRIVALKRLKDNYQHEIDEKKVVNEVTILRKLNHQNIVKLYDVFYVKSEDAYYISMEYCEQDLLALLETGKLDATTIKFFMKQILEALSYLSAHNIVHQDIKPANILVQGGNTIKFADFGLATAVDSSLSMTNCGTAPYIPPEKFFGATNFDPSADIWSTGVLFYQLIKKELIFGSNMQSDLIIREILRVCGAPDTKAWPEVLSLENYGRYSKYASETSNLSSKFTAEMKADYGQIIEHIKSMLNLVPSQRPSAASLLATNDFETPLTHVPVTEEFHIRIRNKSVSPLKFSPVVRPVLPRIELSCY</sequence>
<dbReference type="InParanoid" id="A2E6Y1"/>
<evidence type="ECO:0000313" key="10">
    <source>
        <dbReference type="EMBL" id="EAY11617.1"/>
    </source>
</evidence>
<dbReference type="SMR" id="A2E6Y1"/>
<evidence type="ECO:0000256" key="6">
    <source>
        <dbReference type="ARBA" id="ARBA00022840"/>
    </source>
</evidence>
<dbReference type="PROSITE" id="PS00107">
    <property type="entry name" value="PROTEIN_KINASE_ATP"/>
    <property type="match status" value="1"/>
</dbReference>
<dbReference type="PANTHER" id="PTHR24056:SF107">
    <property type="entry name" value="CYCLIN-DEPENDENT KINASE 11A-RELATED"/>
    <property type="match status" value="1"/>
</dbReference>
<evidence type="ECO:0000256" key="4">
    <source>
        <dbReference type="ARBA" id="ARBA00022741"/>
    </source>
</evidence>
<dbReference type="FunFam" id="1.10.510.10:FF:001974">
    <property type="entry name" value="CMGC family protein kinase"/>
    <property type="match status" value="1"/>
</dbReference>
<evidence type="ECO:0000256" key="8">
    <source>
        <dbReference type="RuleBase" id="RU000304"/>
    </source>
</evidence>
<dbReference type="Pfam" id="PF00069">
    <property type="entry name" value="Pkinase"/>
    <property type="match status" value="1"/>
</dbReference>
<evidence type="ECO:0000256" key="3">
    <source>
        <dbReference type="ARBA" id="ARBA00022679"/>
    </source>
</evidence>
<dbReference type="SUPFAM" id="SSF56112">
    <property type="entry name" value="Protein kinase-like (PK-like)"/>
    <property type="match status" value="1"/>
</dbReference>
<dbReference type="InterPro" id="IPR017441">
    <property type="entry name" value="Protein_kinase_ATP_BS"/>
</dbReference>
<keyword evidence="4 7" id="KW-0547">Nucleotide-binding</keyword>
<keyword evidence="3" id="KW-0808">Transferase</keyword>
<dbReference type="OrthoDB" id="10261027at2759"/>
<dbReference type="InterPro" id="IPR011009">
    <property type="entry name" value="Kinase-like_dom_sf"/>
</dbReference>
<feature type="domain" description="Protein kinase" evidence="9">
    <location>
        <begin position="16"/>
        <end position="302"/>
    </location>
</feature>
<dbReference type="AlphaFoldDB" id="A2E6Y1"/>
<evidence type="ECO:0000256" key="5">
    <source>
        <dbReference type="ARBA" id="ARBA00022777"/>
    </source>
</evidence>
<dbReference type="InterPro" id="IPR050108">
    <property type="entry name" value="CDK"/>
</dbReference>
<dbReference type="PROSITE" id="PS50011">
    <property type="entry name" value="PROTEIN_KINASE_DOM"/>
    <property type="match status" value="1"/>
</dbReference>
<dbReference type="SMART" id="SM00220">
    <property type="entry name" value="S_TKc"/>
    <property type="match status" value="1"/>
</dbReference>
<dbReference type="EMBL" id="DS113316">
    <property type="protein sequence ID" value="EAY11617.1"/>
    <property type="molecule type" value="Genomic_DNA"/>
</dbReference>
<dbReference type="InterPro" id="IPR000719">
    <property type="entry name" value="Prot_kinase_dom"/>
</dbReference>
<dbReference type="PROSITE" id="PS00108">
    <property type="entry name" value="PROTEIN_KINASE_ST"/>
    <property type="match status" value="1"/>
</dbReference>
<dbReference type="InterPro" id="IPR008271">
    <property type="entry name" value="Ser/Thr_kinase_AS"/>
</dbReference>
<dbReference type="FunFam" id="3.30.200.20:FF:000970">
    <property type="entry name" value="CMGC family protein kinase"/>
    <property type="match status" value="1"/>
</dbReference>
<dbReference type="PANTHER" id="PTHR24056">
    <property type="entry name" value="CELL DIVISION PROTEIN KINASE"/>
    <property type="match status" value="1"/>
</dbReference>
<evidence type="ECO:0000313" key="11">
    <source>
        <dbReference type="Proteomes" id="UP000001542"/>
    </source>
</evidence>
<dbReference type="STRING" id="5722.A2E6Y1"/>
<dbReference type="Gene3D" id="3.30.200.20">
    <property type="entry name" value="Phosphorylase Kinase, domain 1"/>
    <property type="match status" value="1"/>
</dbReference>
<dbReference type="GO" id="GO:0004674">
    <property type="term" value="F:protein serine/threonine kinase activity"/>
    <property type="evidence" value="ECO:0000318"/>
    <property type="project" value="GO_Central"/>
</dbReference>
<keyword evidence="5 10" id="KW-0418">Kinase</keyword>
<comment type="similarity">
    <text evidence="1">Belongs to the protein kinase superfamily. CMGC Ser/Thr protein kinase family. CDC2/CDKX subfamily.</text>
</comment>
<gene>
    <name evidence="10" type="ORF">TVAG_081890</name>
</gene>
<name>A2E6Y1_TRIV3</name>
<feature type="binding site" evidence="7">
    <location>
        <position position="45"/>
    </location>
    <ligand>
        <name>ATP</name>
        <dbReference type="ChEBI" id="CHEBI:30616"/>
    </ligand>
</feature>
<dbReference type="Proteomes" id="UP000001542">
    <property type="component" value="Unassembled WGS sequence"/>
</dbReference>
<keyword evidence="2 8" id="KW-0723">Serine/threonine-protein kinase</keyword>
<evidence type="ECO:0000256" key="2">
    <source>
        <dbReference type="ARBA" id="ARBA00022527"/>
    </source>
</evidence>
<reference evidence="10" key="1">
    <citation type="submission" date="2006-10" db="EMBL/GenBank/DDBJ databases">
        <authorList>
            <person name="Amadeo P."/>
            <person name="Zhao Q."/>
            <person name="Wortman J."/>
            <person name="Fraser-Liggett C."/>
            <person name="Carlton J."/>
        </authorList>
    </citation>
    <scope>NUCLEOTIDE SEQUENCE</scope>
    <source>
        <strain evidence="10">G3</strain>
    </source>
</reference>
<dbReference type="GO" id="GO:0005634">
    <property type="term" value="C:nucleus"/>
    <property type="evidence" value="ECO:0000318"/>
    <property type="project" value="GO_Central"/>
</dbReference>
<dbReference type="GO" id="GO:0005524">
    <property type="term" value="F:ATP binding"/>
    <property type="evidence" value="ECO:0007669"/>
    <property type="project" value="UniProtKB-UniRule"/>
</dbReference>
<keyword evidence="11" id="KW-1185">Reference proteome</keyword>
<protein>
    <submittedName>
        <fullName evidence="10">CAMK family protein kinase</fullName>
    </submittedName>
</protein>
<dbReference type="Gene3D" id="1.10.510.10">
    <property type="entry name" value="Transferase(Phosphotransferase) domain 1"/>
    <property type="match status" value="1"/>
</dbReference>
<evidence type="ECO:0000256" key="7">
    <source>
        <dbReference type="PROSITE-ProRule" id="PRU10141"/>
    </source>
</evidence>